<evidence type="ECO:0000313" key="3">
    <source>
        <dbReference type="Proteomes" id="UP000179252"/>
    </source>
</evidence>
<proteinExistence type="predicted"/>
<accession>A0A1F5FZ32</accession>
<sequence>MVFEDRYQAGELLAKKLKKLKLPLQKSVIAAIPRGGVIIAEAIRNSLSIPIVCIVIKKLGAPFNPELAIGATVSSGPPVIDRWLVADLGVSQDFLKKEIIKKKKEAKAREKLLGQSINNMNFESKFVIVCDDGLATGQTAKAAAKVIRTYKPAKVILAVPCASPSAIELVKDEYDRVICLVIDENLMAVGQFFKDFRPVEDREVKEILNHQLTINH</sequence>
<name>A0A1F5FZ32_9BACT</name>
<organism evidence="2 3">
    <name type="scientific">Candidatus Curtissbacteria bacterium RBG_13_40_7</name>
    <dbReference type="NCBI Taxonomy" id="1797706"/>
    <lineage>
        <taxon>Bacteria</taxon>
        <taxon>Candidatus Curtissiibacteriota</taxon>
    </lineage>
</organism>
<dbReference type="SUPFAM" id="SSF53271">
    <property type="entry name" value="PRTase-like"/>
    <property type="match status" value="1"/>
</dbReference>
<dbReference type="Pfam" id="PF00156">
    <property type="entry name" value="Pribosyltran"/>
    <property type="match status" value="1"/>
</dbReference>
<feature type="domain" description="Phosphoribosyltransferase" evidence="1">
    <location>
        <begin position="10"/>
        <end position="183"/>
    </location>
</feature>
<dbReference type="CDD" id="cd06223">
    <property type="entry name" value="PRTases_typeI"/>
    <property type="match status" value="1"/>
</dbReference>
<reference evidence="2 3" key="1">
    <citation type="journal article" date="2016" name="Nat. Commun.">
        <title>Thousands of microbial genomes shed light on interconnected biogeochemical processes in an aquifer system.</title>
        <authorList>
            <person name="Anantharaman K."/>
            <person name="Brown C.T."/>
            <person name="Hug L.A."/>
            <person name="Sharon I."/>
            <person name="Castelle C.J."/>
            <person name="Probst A.J."/>
            <person name="Thomas B.C."/>
            <person name="Singh A."/>
            <person name="Wilkins M.J."/>
            <person name="Karaoz U."/>
            <person name="Brodie E.L."/>
            <person name="Williams K.H."/>
            <person name="Hubbard S.S."/>
            <person name="Banfield J.F."/>
        </authorList>
    </citation>
    <scope>NUCLEOTIDE SEQUENCE [LARGE SCALE GENOMIC DNA]</scope>
</reference>
<evidence type="ECO:0000313" key="2">
    <source>
        <dbReference type="EMBL" id="OGD84878.1"/>
    </source>
</evidence>
<evidence type="ECO:0000259" key="1">
    <source>
        <dbReference type="Pfam" id="PF00156"/>
    </source>
</evidence>
<gene>
    <name evidence="2" type="ORF">A2165_03450</name>
</gene>
<protein>
    <recommendedName>
        <fullName evidence="1">Phosphoribosyltransferase domain-containing protein</fullName>
    </recommendedName>
</protein>
<dbReference type="InterPro" id="IPR000836">
    <property type="entry name" value="PRTase_dom"/>
</dbReference>
<comment type="caution">
    <text evidence="2">The sequence shown here is derived from an EMBL/GenBank/DDBJ whole genome shotgun (WGS) entry which is preliminary data.</text>
</comment>
<dbReference type="Gene3D" id="3.30.1310.20">
    <property type="entry name" value="PRTase-like"/>
    <property type="match status" value="1"/>
</dbReference>
<dbReference type="Gene3D" id="3.40.50.2020">
    <property type="match status" value="1"/>
</dbReference>
<dbReference type="Proteomes" id="UP000179252">
    <property type="component" value="Unassembled WGS sequence"/>
</dbReference>
<dbReference type="AlphaFoldDB" id="A0A1F5FZ32"/>
<dbReference type="InterPro" id="IPR029057">
    <property type="entry name" value="PRTase-like"/>
</dbReference>
<dbReference type="EMBL" id="MFAU01000009">
    <property type="protein sequence ID" value="OGD84878.1"/>
    <property type="molecule type" value="Genomic_DNA"/>
</dbReference>